<evidence type="ECO:0000259" key="2">
    <source>
        <dbReference type="PROSITE" id="PS50878"/>
    </source>
</evidence>
<feature type="region of interest" description="Disordered" evidence="1">
    <location>
        <begin position="1095"/>
        <end position="1121"/>
    </location>
</feature>
<feature type="domain" description="Reverse transcriptase" evidence="2">
    <location>
        <begin position="576"/>
        <end position="846"/>
    </location>
</feature>
<dbReference type="AlphaFoldDB" id="A0A0J7KM11"/>
<dbReference type="Proteomes" id="UP000036403">
    <property type="component" value="Unassembled WGS sequence"/>
</dbReference>
<dbReference type="PROSITE" id="PS50878">
    <property type="entry name" value="RT_POL"/>
    <property type="match status" value="1"/>
</dbReference>
<keyword evidence="4" id="KW-1185">Reference proteome</keyword>
<name>A0A0J7KM11_LASNI</name>
<feature type="region of interest" description="Disordered" evidence="1">
    <location>
        <begin position="1"/>
        <end position="29"/>
    </location>
</feature>
<accession>A0A0J7KM11</accession>
<dbReference type="PANTHER" id="PTHR19446">
    <property type="entry name" value="REVERSE TRANSCRIPTASES"/>
    <property type="match status" value="1"/>
</dbReference>
<gene>
    <name evidence="3" type="ORF">RF55_8879</name>
</gene>
<dbReference type="InterPro" id="IPR000477">
    <property type="entry name" value="RT_dom"/>
</dbReference>
<evidence type="ECO:0000313" key="4">
    <source>
        <dbReference type="Proteomes" id="UP000036403"/>
    </source>
</evidence>
<comment type="caution">
    <text evidence="3">The sequence shown here is derived from an EMBL/GenBank/DDBJ whole genome shotgun (WGS) entry which is preliminary data.</text>
</comment>
<feature type="compositionally biased region" description="Basic and acidic residues" evidence="1">
    <location>
        <begin position="17"/>
        <end position="29"/>
    </location>
</feature>
<dbReference type="OrthoDB" id="7555069at2759"/>
<dbReference type="GO" id="GO:0003964">
    <property type="term" value="F:RNA-directed DNA polymerase activity"/>
    <property type="evidence" value="ECO:0007669"/>
    <property type="project" value="UniProtKB-KW"/>
</dbReference>
<keyword evidence="3" id="KW-0695">RNA-directed DNA polymerase</keyword>
<dbReference type="Pfam" id="PF00078">
    <property type="entry name" value="RVT_1"/>
    <property type="match status" value="1"/>
</dbReference>
<evidence type="ECO:0000256" key="1">
    <source>
        <dbReference type="SAM" id="MobiDB-lite"/>
    </source>
</evidence>
<evidence type="ECO:0000313" key="3">
    <source>
        <dbReference type="EMBL" id="KMQ91279.1"/>
    </source>
</evidence>
<feature type="compositionally biased region" description="Basic residues" evidence="1">
    <location>
        <begin position="212"/>
        <end position="222"/>
    </location>
</feature>
<proteinExistence type="predicted"/>
<reference evidence="3 4" key="1">
    <citation type="submission" date="2015-04" db="EMBL/GenBank/DDBJ databases">
        <title>Lasius niger genome sequencing.</title>
        <authorList>
            <person name="Konorov E.A."/>
            <person name="Nikitin M.A."/>
            <person name="Kirill M.V."/>
            <person name="Chang P."/>
        </authorList>
    </citation>
    <scope>NUCLEOTIDE SEQUENCE [LARGE SCALE GENOMIC DNA]</scope>
    <source>
        <tissue evidence="3">Whole</tissue>
    </source>
</reference>
<keyword evidence="3" id="KW-0548">Nucleotidyltransferase</keyword>
<keyword evidence="3" id="KW-0808">Transferase</keyword>
<protein>
    <submittedName>
        <fullName evidence="3">Reverse transcriptase</fullName>
    </submittedName>
</protein>
<sequence>MKALLGTSDDVEETPEDAPKTKDEGRSVRDLTAGEIVAELEQVEKAEVATIVTTAGRELARRTQLDECRHLEKENSRLKVELECFKREMSELKAEMKELRRGIQPSPIPTPPSPMAVFPSHSPTRKTKKSSSLGSMEKRGRPPPEREDTQPTNTVGLNDTLVAAVLRQGDEAKRSWKSGPKIVSDITIKPATVTKGEETSGCDDPASTNPQSKKKKKGKKNKTGAGNTVAKADIPFLRTSESSGPRPKPLDATVSYSAVVRKGGTGTGNTGNKNSGAGRIQPKPAQASGPLPHPKGAGTGAVGKGKGPKRTATGGILYEIPGAGSAEKADKLVVALKALLEPKGLRVTRLVKRAELRISGLDDVSTPEDVIQAVAEVGGCSAGDIKVEKINRAPVGRLGSIWVQCPALAAKKDLLTQTLAEWRIELAVAAEPYYVSTRSTSLGDVDGSVVIIGNGGRAFPLPTGEGQPAAPPKQRWYTPTPRWALKRLDKDTLMAAAVAKTWESPIPGPCNVNGEAAWFREAMTQICDVAMPRIRAPPSRKSVYWWTQDIAQLRIDCVRTRHRYTRCRRRRHTEAEAATLYEAYREVKKSLQRAIKRAKTKAWDERQRWTADLGVTKEELARGIKRLGAKNTAPGSDGIPGRAWVLALSVLGDRLRRALSEGAVSRGGVALVISLDIANAFNTLPWECIRRALEFHRVPPYIRKVVGDYLKDRCITYLGRYKTPYRRETNRRIPQGSVLGPLLWNLGYDWVLRGALLTGLSVVCVADDTLVMARGDSWEEAVRLARVGGALVVGRIRALGFEVALHKTEAMFFIGPRRGRPPQPHIEIEGVRIEIRPYMKYLGLYLDCRWCFKEHFCRMAPRIRAAVNAFDHFLPNIEGPKDWVRRLYMGVVGSMILYGAPDHLRGGGLCGVGINTVDPTGGDARLDVRVACRSPPAGGNPDTECGESCLAPAPAKKTIERWKERLADPRTGHRAVGAIQPVLAEWLDRRHGGLSYRLVQVLTGHGCFGEYLHKVARREPTTKCHHCEEDRDTAQHTLEVCPAWEGQHRVLVEEVGKDLSLPAVVEIMVRSREAWRAMVSFCEYVISQKKIAERERENGPDSAPVCRRRGGAGRRAYARIP</sequence>
<feature type="compositionally biased region" description="Basic and acidic residues" evidence="1">
    <location>
        <begin position="136"/>
        <end position="149"/>
    </location>
</feature>
<organism evidence="3 4">
    <name type="scientific">Lasius niger</name>
    <name type="common">Black garden ant</name>
    <dbReference type="NCBI Taxonomy" id="67767"/>
    <lineage>
        <taxon>Eukaryota</taxon>
        <taxon>Metazoa</taxon>
        <taxon>Ecdysozoa</taxon>
        <taxon>Arthropoda</taxon>
        <taxon>Hexapoda</taxon>
        <taxon>Insecta</taxon>
        <taxon>Pterygota</taxon>
        <taxon>Neoptera</taxon>
        <taxon>Endopterygota</taxon>
        <taxon>Hymenoptera</taxon>
        <taxon>Apocrita</taxon>
        <taxon>Aculeata</taxon>
        <taxon>Formicoidea</taxon>
        <taxon>Formicidae</taxon>
        <taxon>Formicinae</taxon>
        <taxon>Lasius</taxon>
        <taxon>Lasius</taxon>
    </lineage>
</organism>
<feature type="region of interest" description="Disordered" evidence="1">
    <location>
        <begin position="98"/>
        <end position="310"/>
    </location>
</feature>
<dbReference type="PaxDb" id="67767-A0A0J7KM11"/>
<dbReference type="EMBL" id="LBMM01005707">
    <property type="protein sequence ID" value="KMQ91279.1"/>
    <property type="molecule type" value="Genomic_DNA"/>
</dbReference>